<dbReference type="InterPro" id="IPR038488">
    <property type="entry name" value="Integrase_DNA-bd_sf"/>
</dbReference>
<dbReference type="HOGENOM" id="CLU_027562_0_0_6"/>
<protein>
    <submittedName>
        <fullName evidence="8">Integrase from prophage</fullName>
    </submittedName>
</protein>
<dbReference type="GO" id="GO:0003677">
    <property type="term" value="F:DNA binding"/>
    <property type="evidence" value="ECO:0007669"/>
    <property type="project" value="UniProtKB-UniRule"/>
</dbReference>
<dbReference type="InterPro" id="IPR013762">
    <property type="entry name" value="Integrase-like_cat_sf"/>
</dbReference>
<dbReference type="Gene3D" id="1.10.150.130">
    <property type="match status" value="1"/>
</dbReference>
<dbReference type="InterPro" id="IPR050808">
    <property type="entry name" value="Phage_Integrase"/>
</dbReference>
<dbReference type="Pfam" id="PF00589">
    <property type="entry name" value="Phage_integrase"/>
    <property type="match status" value="1"/>
</dbReference>
<reference evidence="9" key="1">
    <citation type="journal article" date="2009" name="PLoS Genet.">
        <title>Organised genome dynamics in the Escherichia coli species results in highly diverse adaptive paths.</title>
        <authorList>
            <person name="Touchon M."/>
            <person name="Hoede C."/>
            <person name="Tenaillon O."/>
            <person name="Barbe V."/>
            <person name="Baeriswyl S."/>
            <person name="Bidet P."/>
            <person name="Bingen E."/>
            <person name="Bonacorsi S."/>
            <person name="Bouchier C."/>
            <person name="Bouvet O."/>
            <person name="Calteau A."/>
            <person name="Chiapello H."/>
            <person name="Clermont O."/>
            <person name="Cruveiller S."/>
            <person name="Danchin A."/>
            <person name="Diard M."/>
            <person name="Dossat C."/>
            <person name="Karoui M.E."/>
            <person name="Frapy E."/>
            <person name="Garry L."/>
            <person name="Ghigo J.M."/>
            <person name="Gilles A.M."/>
            <person name="Johnson J."/>
            <person name="Le Bouguenec C."/>
            <person name="Lescat M."/>
            <person name="Mangenot S."/>
            <person name="Martinez-Jehanne V."/>
            <person name="Matic I."/>
            <person name="Nassif X."/>
            <person name="Oztas S."/>
            <person name="Petit M.A."/>
            <person name="Pichon C."/>
            <person name="Rouy Z."/>
            <person name="Ruf C.S."/>
            <person name="Schneider D."/>
            <person name="Tourret J."/>
            <person name="Vacherie B."/>
            <person name="Vallenet D."/>
            <person name="Medigue C."/>
            <person name="Rocha E.P.C."/>
            <person name="Denamur E."/>
        </authorList>
    </citation>
    <scope>NUCLEOTIDE SEQUENCE [LARGE SCALE GENOMIC DNA]</scope>
    <source>
        <strain evidence="9">ED1a</strain>
    </source>
</reference>
<dbReference type="KEGG" id="ecq:ECED1_3324"/>
<dbReference type="GO" id="GO:0015074">
    <property type="term" value="P:DNA integration"/>
    <property type="evidence" value="ECO:0007669"/>
    <property type="project" value="UniProtKB-KW"/>
</dbReference>
<dbReference type="Proteomes" id="UP000000748">
    <property type="component" value="Chromosome"/>
</dbReference>
<dbReference type="InterPro" id="IPR025166">
    <property type="entry name" value="Integrase_DNA_bind_dom"/>
</dbReference>
<name>B7MZ18_ECO81</name>
<dbReference type="PROSITE" id="PS51898">
    <property type="entry name" value="TYR_RECOMBINASE"/>
    <property type="match status" value="1"/>
</dbReference>
<dbReference type="EMBL" id="CU928162">
    <property type="protein sequence ID" value="CAR09335.1"/>
    <property type="molecule type" value="Genomic_DNA"/>
</dbReference>
<dbReference type="AlphaFoldDB" id="B7MZ18"/>
<dbReference type="Pfam" id="PF22022">
    <property type="entry name" value="Phage_int_M"/>
    <property type="match status" value="1"/>
</dbReference>
<evidence type="ECO:0000256" key="2">
    <source>
        <dbReference type="ARBA" id="ARBA00022908"/>
    </source>
</evidence>
<keyword evidence="2" id="KW-0229">DNA integration</keyword>
<dbReference type="PROSITE" id="PS51900">
    <property type="entry name" value="CB"/>
    <property type="match status" value="1"/>
</dbReference>
<keyword evidence="4" id="KW-0233">DNA recombination</keyword>
<keyword evidence="3 5" id="KW-0238">DNA-binding</keyword>
<dbReference type="PANTHER" id="PTHR30629">
    <property type="entry name" value="PROPHAGE INTEGRASE"/>
    <property type="match status" value="1"/>
</dbReference>
<evidence type="ECO:0000313" key="9">
    <source>
        <dbReference type="Proteomes" id="UP000000748"/>
    </source>
</evidence>
<dbReference type="GO" id="GO:0006310">
    <property type="term" value="P:DNA recombination"/>
    <property type="evidence" value="ECO:0007669"/>
    <property type="project" value="UniProtKB-KW"/>
</dbReference>
<feature type="domain" description="Core-binding (CB)" evidence="7">
    <location>
        <begin position="111"/>
        <end position="192"/>
    </location>
</feature>
<dbReference type="CDD" id="cd00801">
    <property type="entry name" value="INT_P4_C"/>
    <property type="match status" value="1"/>
</dbReference>
<evidence type="ECO:0000259" key="7">
    <source>
        <dbReference type="PROSITE" id="PS51900"/>
    </source>
</evidence>
<feature type="domain" description="Tyr recombinase" evidence="6">
    <location>
        <begin position="215"/>
        <end position="392"/>
    </location>
</feature>
<evidence type="ECO:0000256" key="4">
    <source>
        <dbReference type="ARBA" id="ARBA00023172"/>
    </source>
</evidence>
<gene>
    <name evidence="8" type="primary">int</name>
    <name evidence="8" type="ordered locus">ECED1_3324</name>
</gene>
<evidence type="ECO:0000259" key="6">
    <source>
        <dbReference type="PROSITE" id="PS51898"/>
    </source>
</evidence>
<comment type="similarity">
    <text evidence="1">Belongs to the 'phage' integrase family.</text>
</comment>
<dbReference type="InterPro" id="IPR011010">
    <property type="entry name" value="DNA_brk_join_enz"/>
</dbReference>
<dbReference type="Gene3D" id="1.10.443.10">
    <property type="entry name" value="Intergrase catalytic core"/>
    <property type="match status" value="1"/>
</dbReference>
<sequence length="417" mass="48021">MRIGQNRFLGAIHMLLSDLAIRRAKPKEKAYTLNDGNGLSLLIEPNGSKGWRLRYRFAGKPKMLSLGVYPEVSLSDARTARDEAKRLIAGGVNPSEVRKAQKREQANKCGNTFEVIAREWYEKRLDRWSPSYAEEMIETFEKDVFPYIGGRPIAEIKPMELLAVLSRLNDRGATEKLRKVRQRCGEVFRYAIITGRAEYNPAPDLASAFAPHKKEHYAYLKVDELPEFFRVFNTYTGSQIVKLGMRLLILTGLRPGELRQAEWQEIDFDNRLWEVPKERMKMRRPHCVPLSEQAIAILEQLKHMTGQYPFIFPGRIQHSKPMSEMAMNVLIRRIGYAGRVTGHGFRHTMSTILHEQGYNSAWIETQLAHVDKNSIRGTYNHAQYLDGRREMLQWYADYMDSLEQGGNVVHGKFSVCA</sequence>
<dbReference type="InterPro" id="IPR053876">
    <property type="entry name" value="Phage_int_M"/>
</dbReference>
<dbReference type="InterPro" id="IPR044068">
    <property type="entry name" value="CB"/>
</dbReference>
<accession>B7MZ18</accession>
<proteinExistence type="inferred from homology"/>
<evidence type="ECO:0000256" key="1">
    <source>
        <dbReference type="ARBA" id="ARBA00008857"/>
    </source>
</evidence>
<dbReference type="Pfam" id="PF13356">
    <property type="entry name" value="Arm-DNA-bind_3"/>
    <property type="match status" value="1"/>
</dbReference>
<dbReference type="SUPFAM" id="SSF56349">
    <property type="entry name" value="DNA breaking-rejoining enzymes"/>
    <property type="match status" value="1"/>
</dbReference>
<organism evidence="8 9">
    <name type="scientific">Escherichia coli O81 (strain ED1a)</name>
    <dbReference type="NCBI Taxonomy" id="585397"/>
    <lineage>
        <taxon>Bacteria</taxon>
        <taxon>Pseudomonadati</taxon>
        <taxon>Pseudomonadota</taxon>
        <taxon>Gammaproteobacteria</taxon>
        <taxon>Enterobacterales</taxon>
        <taxon>Enterobacteriaceae</taxon>
        <taxon>Escherichia</taxon>
    </lineage>
</organism>
<evidence type="ECO:0000256" key="5">
    <source>
        <dbReference type="PROSITE-ProRule" id="PRU01248"/>
    </source>
</evidence>
<dbReference type="InterPro" id="IPR010998">
    <property type="entry name" value="Integrase_recombinase_N"/>
</dbReference>
<evidence type="ECO:0000256" key="3">
    <source>
        <dbReference type="ARBA" id="ARBA00023125"/>
    </source>
</evidence>
<dbReference type="InterPro" id="IPR002104">
    <property type="entry name" value="Integrase_catalytic"/>
</dbReference>
<evidence type="ECO:0000313" key="8">
    <source>
        <dbReference type="EMBL" id="CAR09335.1"/>
    </source>
</evidence>
<dbReference type="PANTHER" id="PTHR30629:SF2">
    <property type="entry name" value="PROPHAGE INTEGRASE INTS-RELATED"/>
    <property type="match status" value="1"/>
</dbReference>
<dbReference type="Gene3D" id="3.30.160.390">
    <property type="entry name" value="Integrase, DNA-binding domain"/>
    <property type="match status" value="1"/>
</dbReference>